<dbReference type="Proteomes" id="UP001187192">
    <property type="component" value="Unassembled WGS sequence"/>
</dbReference>
<comment type="caution">
    <text evidence="1">The sequence shown here is derived from an EMBL/GenBank/DDBJ whole genome shotgun (WGS) entry which is preliminary data.</text>
</comment>
<name>A0AA88AMY1_FICCA</name>
<evidence type="ECO:0000313" key="1">
    <source>
        <dbReference type="EMBL" id="GMN46891.1"/>
    </source>
</evidence>
<protein>
    <submittedName>
        <fullName evidence="1">Uncharacterized protein</fullName>
    </submittedName>
</protein>
<organism evidence="1 2">
    <name type="scientific">Ficus carica</name>
    <name type="common">Common fig</name>
    <dbReference type="NCBI Taxonomy" id="3494"/>
    <lineage>
        <taxon>Eukaryota</taxon>
        <taxon>Viridiplantae</taxon>
        <taxon>Streptophyta</taxon>
        <taxon>Embryophyta</taxon>
        <taxon>Tracheophyta</taxon>
        <taxon>Spermatophyta</taxon>
        <taxon>Magnoliopsida</taxon>
        <taxon>eudicotyledons</taxon>
        <taxon>Gunneridae</taxon>
        <taxon>Pentapetalae</taxon>
        <taxon>rosids</taxon>
        <taxon>fabids</taxon>
        <taxon>Rosales</taxon>
        <taxon>Moraceae</taxon>
        <taxon>Ficeae</taxon>
        <taxon>Ficus</taxon>
    </lineage>
</organism>
<evidence type="ECO:0000313" key="2">
    <source>
        <dbReference type="Proteomes" id="UP001187192"/>
    </source>
</evidence>
<sequence length="93" mass="10397">MSIKSEVAYRHNDGGADVLWMWYFSACSFGHIHIRLRFAHQSLVTIAADPDLQTTAADRDMLASGRRENEAYGSYMLAKPPEKEPGHQSAMLA</sequence>
<keyword evidence="2" id="KW-1185">Reference proteome</keyword>
<dbReference type="AlphaFoldDB" id="A0AA88AMY1"/>
<accession>A0AA88AMY1</accession>
<reference evidence="1" key="1">
    <citation type="submission" date="2023-07" db="EMBL/GenBank/DDBJ databases">
        <title>draft genome sequence of fig (Ficus carica).</title>
        <authorList>
            <person name="Takahashi T."/>
            <person name="Nishimura K."/>
        </authorList>
    </citation>
    <scope>NUCLEOTIDE SEQUENCE</scope>
</reference>
<gene>
    <name evidence="1" type="ORF">TIFTF001_016074</name>
</gene>
<dbReference type="EMBL" id="BTGU01000024">
    <property type="protein sequence ID" value="GMN46891.1"/>
    <property type="molecule type" value="Genomic_DNA"/>
</dbReference>
<proteinExistence type="predicted"/>